<dbReference type="NCBIfam" id="NF011666">
    <property type="entry name" value="PRK15086.1-2"/>
    <property type="match status" value="1"/>
</dbReference>
<feature type="transmembrane region" description="Helical" evidence="1">
    <location>
        <begin position="256"/>
        <end position="277"/>
    </location>
</feature>
<feature type="transmembrane region" description="Helical" evidence="1">
    <location>
        <begin position="37"/>
        <end position="58"/>
    </location>
</feature>
<evidence type="ECO:0000313" key="2">
    <source>
        <dbReference type="EMBL" id="GAB97877.1"/>
    </source>
</evidence>
<dbReference type="PIRSF" id="PIRSF019466">
    <property type="entry name" value="EutH"/>
    <property type="match status" value="1"/>
</dbReference>
<dbReference type="InterPro" id="IPR007441">
    <property type="entry name" value="EutH"/>
</dbReference>
<dbReference type="AlphaFoldDB" id="K6X0K4"/>
<accession>K6X0K4</accession>
<protein>
    <submittedName>
        <fullName evidence="2">Ethanolamine utilization protein EutH</fullName>
    </submittedName>
</protein>
<reference evidence="2 3" key="1">
    <citation type="submission" date="2012-08" db="EMBL/GenBank/DDBJ databases">
        <title>Whole genome shotgun sequence of Kineosphaera limosa NBRC 100340.</title>
        <authorList>
            <person name="Yoshida I."/>
            <person name="Isaki S."/>
            <person name="Hosoyama A."/>
            <person name="Tsuchikane K."/>
            <person name="Katsumata H."/>
            <person name="Ando Y."/>
            <person name="Ohji S."/>
            <person name="Hamada M."/>
            <person name="Tamura T."/>
            <person name="Yamazoe A."/>
            <person name="Yamazaki S."/>
            <person name="Fujita N."/>
        </authorList>
    </citation>
    <scope>NUCLEOTIDE SEQUENCE [LARGE SCALE GENOMIC DNA]</scope>
    <source>
        <strain evidence="2 3">NBRC 100340</strain>
    </source>
</reference>
<sequence>MSINEIIVWILMISMLAGAVDRILGNRIGLGEQFEEGLNALGPLALAMVGVVSLAPVLKKVLEPVIAPTYEFLGADPSMFATTLLANDMGGAPLAMSLARDPEAGLLAALILGAMMGPTIVFTIPVALGIIEKGDRQYLAKGVLAGITTIPIGVLVGGLVAGFDPGMVLRNLIPITIAAALIVLGLVFAPERMTRGFELFGKGLVILITIGLAWGVFQQLTGVRLIAMPAGAEGDPERAALEAANAWFLDPPTEGLAIVGSIAMVLMGAFPLVYLIVKYLSKPLSKAGRMLGINDSSAGGMIATLANNIPMFQIYKNMDNRGKTLNAAFAVSAAFTFGDHLGFTAGFMYGGVNVGRDMIFPMIAGKLIAGITAVAVAYLLFRRSFPPADAEGKVAATEEGSAA</sequence>
<proteinExistence type="predicted"/>
<dbReference type="GO" id="GO:0005886">
    <property type="term" value="C:plasma membrane"/>
    <property type="evidence" value="ECO:0007669"/>
    <property type="project" value="TreeGrafter"/>
</dbReference>
<dbReference type="OrthoDB" id="9778282at2"/>
<evidence type="ECO:0000313" key="3">
    <source>
        <dbReference type="Proteomes" id="UP000008366"/>
    </source>
</evidence>
<dbReference type="GO" id="GO:0034228">
    <property type="term" value="F:ethanolamine transmembrane transporter activity"/>
    <property type="evidence" value="ECO:0007669"/>
    <property type="project" value="InterPro"/>
</dbReference>
<keyword evidence="1" id="KW-0472">Membrane</keyword>
<feature type="transmembrane region" description="Helical" evidence="1">
    <location>
        <begin position="169"/>
        <end position="187"/>
    </location>
</feature>
<dbReference type="PANTHER" id="PTHR40089:SF1">
    <property type="entry name" value="ETHANOLAMINE PERMEASE EUTH-RELATED"/>
    <property type="match status" value="1"/>
</dbReference>
<dbReference type="RefSeq" id="WP_006594409.1">
    <property type="nucleotide sequence ID" value="NZ_BAHD01000086.1"/>
</dbReference>
<dbReference type="PANTHER" id="PTHR40089">
    <property type="entry name" value="ETHANOLAMINE UTILIZATION PROTEIN EUTH"/>
    <property type="match status" value="1"/>
</dbReference>
<keyword evidence="3" id="KW-1185">Reference proteome</keyword>
<feature type="transmembrane region" description="Helical" evidence="1">
    <location>
        <begin position="358"/>
        <end position="381"/>
    </location>
</feature>
<comment type="caution">
    <text evidence="2">The sequence shown here is derived from an EMBL/GenBank/DDBJ whole genome shotgun (WGS) entry which is preliminary data.</text>
</comment>
<feature type="transmembrane region" description="Helical" evidence="1">
    <location>
        <begin position="199"/>
        <end position="217"/>
    </location>
</feature>
<gene>
    <name evidence="2" type="primary">eutH</name>
    <name evidence="2" type="ORF">KILIM_086_00030</name>
</gene>
<keyword evidence="1" id="KW-0812">Transmembrane</keyword>
<dbReference type="Proteomes" id="UP000008366">
    <property type="component" value="Unassembled WGS sequence"/>
</dbReference>
<feature type="transmembrane region" description="Helical" evidence="1">
    <location>
        <begin position="143"/>
        <end position="163"/>
    </location>
</feature>
<name>K6X0K4_9MICO</name>
<feature type="transmembrane region" description="Helical" evidence="1">
    <location>
        <begin position="325"/>
        <end position="352"/>
    </location>
</feature>
<evidence type="ECO:0000256" key="1">
    <source>
        <dbReference type="SAM" id="Phobius"/>
    </source>
</evidence>
<dbReference type="eggNOG" id="COG3192">
    <property type="taxonomic scope" value="Bacteria"/>
</dbReference>
<feature type="transmembrane region" description="Helical" evidence="1">
    <location>
        <begin position="106"/>
        <end position="131"/>
    </location>
</feature>
<feature type="transmembrane region" description="Helical" evidence="1">
    <location>
        <begin position="6"/>
        <end position="25"/>
    </location>
</feature>
<organism evidence="2 3">
    <name type="scientific">Kineosphaera limosa NBRC 100340</name>
    <dbReference type="NCBI Taxonomy" id="1184609"/>
    <lineage>
        <taxon>Bacteria</taxon>
        <taxon>Bacillati</taxon>
        <taxon>Actinomycetota</taxon>
        <taxon>Actinomycetes</taxon>
        <taxon>Micrococcales</taxon>
        <taxon>Dermatophilaceae</taxon>
        <taxon>Kineosphaera</taxon>
    </lineage>
</organism>
<dbReference type="STRING" id="1184609.KILIM_086_00030"/>
<dbReference type="EMBL" id="BAHD01000086">
    <property type="protein sequence ID" value="GAB97877.1"/>
    <property type="molecule type" value="Genomic_DNA"/>
</dbReference>
<keyword evidence="1" id="KW-1133">Transmembrane helix</keyword>
<dbReference type="Pfam" id="PF04346">
    <property type="entry name" value="EutH"/>
    <property type="match status" value="1"/>
</dbReference>